<evidence type="ECO:0000256" key="1">
    <source>
        <dbReference type="SAM" id="SignalP"/>
    </source>
</evidence>
<feature type="signal peptide" evidence="1">
    <location>
        <begin position="1"/>
        <end position="20"/>
    </location>
</feature>
<dbReference type="Gene3D" id="2.40.128.110">
    <property type="entry name" value="Lipid/polyisoprenoid-binding, YceI-like"/>
    <property type="match status" value="1"/>
</dbReference>
<dbReference type="InterPro" id="IPR007372">
    <property type="entry name" value="Lipid/polyisoprenoid-bd_YceI"/>
</dbReference>
<keyword evidence="1" id="KW-0732">Signal</keyword>
<organism evidence="3 4">
    <name type="scientific">Belliella marina</name>
    <dbReference type="NCBI Taxonomy" id="1644146"/>
    <lineage>
        <taxon>Bacteria</taxon>
        <taxon>Pseudomonadati</taxon>
        <taxon>Bacteroidota</taxon>
        <taxon>Cytophagia</taxon>
        <taxon>Cytophagales</taxon>
        <taxon>Cyclobacteriaceae</taxon>
        <taxon>Belliella</taxon>
    </lineage>
</organism>
<evidence type="ECO:0000313" key="4">
    <source>
        <dbReference type="Proteomes" id="UP001597361"/>
    </source>
</evidence>
<dbReference type="PANTHER" id="PTHR34406">
    <property type="entry name" value="PROTEIN YCEI"/>
    <property type="match status" value="1"/>
</dbReference>
<proteinExistence type="predicted"/>
<evidence type="ECO:0000259" key="2">
    <source>
        <dbReference type="SMART" id="SM00867"/>
    </source>
</evidence>
<keyword evidence="4" id="KW-1185">Reference proteome</keyword>
<name>A0ABW4VN29_9BACT</name>
<feature type="domain" description="Lipid/polyisoprenoid-binding YceI-like" evidence="2">
    <location>
        <begin position="26"/>
        <end position="196"/>
    </location>
</feature>
<dbReference type="PANTHER" id="PTHR34406:SF1">
    <property type="entry name" value="PROTEIN YCEI"/>
    <property type="match status" value="1"/>
</dbReference>
<dbReference type="Proteomes" id="UP001597361">
    <property type="component" value="Unassembled WGS sequence"/>
</dbReference>
<evidence type="ECO:0000313" key="3">
    <source>
        <dbReference type="EMBL" id="MFD2034140.1"/>
    </source>
</evidence>
<dbReference type="SUPFAM" id="SSF101874">
    <property type="entry name" value="YceI-like"/>
    <property type="match status" value="1"/>
</dbReference>
<comment type="caution">
    <text evidence="3">The sequence shown here is derived from an EMBL/GenBank/DDBJ whole genome shotgun (WGS) entry which is preliminary data.</text>
</comment>
<feature type="chain" id="PRO_5045654930" evidence="1">
    <location>
        <begin position="21"/>
        <end position="197"/>
    </location>
</feature>
<dbReference type="Pfam" id="PF04264">
    <property type="entry name" value="YceI"/>
    <property type="match status" value="1"/>
</dbReference>
<dbReference type="EMBL" id="JBHUHR010000015">
    <property type="protein sequence ID" value="MFD2034140.1"/>
    <property type="molecule type" value="Genomic_DNA"/>
</dbReference>
<dbReference type="InterPro" id="IPR036761">
    <property type="entry name" value="TTHA0802/YceI-like_sf"/>
</dbReference>
<sequence>MKLITSLVLSLGLLSSILFSSTEIEKVAINKTESSVSWKASKVTGEHFGKVNISDANLDYESGKILGGSFEIDMTSITVEDIKDANSSQRLVNHLKSDDFFSVEKHKKSTFTITEATSSNGKDFQITGDLLIKGISSPVTFPAELTETGNKVVAIGKITFDRTKYDIQYRSGSYFENLADKLIYDEVTLDVKLVGTK</sequence>
<reference evidence="4" key="1">
    <citation type="journal article" date="2019" name="Int. J. Syst. Evol. Microbiol.">
        <title>The Global Catalogue of Microorganisms (GCM) 10K type strain sequencing project: providing services to taxonomists for standard genome sequencing and annotation.</title>
        <authorList>
            <consortium name="The Broad Institute Genomics Platform"/>
            <consortium name="The Broad Institute Genome Sequencing Center for Infectious Disease"/>
            <person name="Wu L."/>
            <person name="Ma J."/>
        </authorList>
    </citation>
    <scope>NUCLEOTIDE SEQUENCE [LARGE SCALE GENOMIC DNA]</scope>
    <source>
        <strain evidence="4">CGMCC 1.15180</strain>
    </source>
</reference>
<dbReference type="SMART" id="SM00867">
    <property type="entry name" value="YceI"/>
    <property type="match status" value="1"/>
</dbReference>
<accession>A0ABW4VN29</accession>
<protein>
    <submittedName>
        <fullName evidence="3">YceI family protein</fullName>
    </submittedName>
</protein>
<dbReference type="RefSeq" id="WP_376884040.1">
    <property type="nucleotide sequence ID" value="NZ_JBHUHR010000015.1"/>
</dbReference>
<gene>
    <name evidence="3" type="ORF">ACFSKL_05020</name>
</gene>